<dbReference type="Proteomes" id="UP000004633">
    <property type="component" value="Unassembled WGS sequence"/>
</dbReference>
<proteinExistence type="predicted"/>
<dbReference type="HOGENOM" id="CLU_3157677_0_0_9"/>
<accession>E7N471</accession>
<reference evidence="1 2" key="1">
    <citation type="submission" date="2010-08" db="EMBL/GenBank/DDBJ databases">
        <authorList>
            <person name="Weinstock G."/>
            <person name="Sodergren E."/>
            <person name="Clifton S."/>
            <person name="Fulton L."/>
            <person name="Fulton B."/>
            <person name="Courtney L."/>
            <person name="Fronick C."/>
            <person name="Harrison M."/>
            <person name="Strong C."/>
            <person name="Farmer C."/>
            <person name="Delahaunty K."/>
            <person name="Markovic C."/>
            <person name="Hall O."/>
            <person name="Minx P."/>
            <person name="Tomlinson C."/>
            <person name="Mitreva M."/>
            <person name="Hou S."/>
            <person name="Chen J."/>
            <person name="Wollam A."/>
            <person name="Pepin K.H."/>
            <person name="Johnson M."/>
            <person name="Bhonagiri V."/>
            <person name="Zhang X."/>
            <person name="Suruliraj S."/>
            <person name="Warren W."/>
            <person name="Chinwalla A."/>
            <person name="Mardis E.R."/>
            <person name="Wilson R.K."/>
        </authorList>
    </citation>
    <scope>NUCLEOTIDE SEQUENCE [LARGE SCALE GENOMIC DNA]</scope>
    <source>
        <strain evidence="1 2">F0399</strain>
    </source>
</reference>
<evidence type="ECO:0000313" key="1">
    <source>
        <dbReference type="EMBL" id="EFW29005.1"/>
    </source>
</evidence>
<dbReference type="EMBL" id="AECV01000047">
    <property type="protein sequence ID" value="EFW29005.1"/>
    <property type="molecule type" value="Genomic_DNA"/>
</dbReference>
<keyword evidence="2" id="KW-1185">Reference proteome</keyword>
<evidence type="ECO:0000313" key="2">
    <source>
        <dbReference type="Proteomes" id="UP000004633"/>
    </source>
</evidence>
<gene>
    <name evidence="1" type="ORF">HMPREF9555_01812</name>
</gene>
<organism evidence="1 2">
    <name type="scientific">Selenomonas artemidis F0399</name>
    <dbReference type="NCBI Taxonomy" id="749551"/>
    <lineage>
        <taxon>Bacteria</taxon>
        <taxon>Bacillati</taxon>
        <taxon>Bacillota</taxon>
        <taxon>Negativicutes</taxon>
        <taxon>Selenomonadales</taxon>
        <taxon>Selenomonadaceae</taxon>
        <taxon>Selenomonas</taxon>
    </lineage>
</organism>
<name>E7N471_9FIRM</name>
<comment type="caution">
    <text evidence="1">The sequence shown here is derived from an EMBL/GenBank/DDBJ whole genome shotgun (WGS) entry which is preliminary data.</text>
</comment>
<sequence length="48" mass="5438">MKSLLLIGFLLLNFFMENSAMRRCCQGGDGERTKEMRADALTMRIPTA</sequence>
<dbReference type="AlphaFoldDB" id="E7N471"/>
<protein>
    <submittedName>
        <fullName evidence="1">Uncharacterized protein</fullName>
    </submittedName>
</protein>